<dbReference type="EMBL" id="CAJOBP010105210">
    <property type="protein sequence ID" value="CAF4987200.1"/>
    <property type="molecule type" value="Genomic_DNA"/>
</dbReference>
<evidence type="ECO:0000313" key="6">
    <source>
        <dbReference type="Proteomes" id="UP000663873"/>
    </source>
</evidence>
<dbReference type="PANTHER" id="PTHR11705">
    <property type="entry name" value="PROTEASE FAMILY M14 CARBOXYPEPTIDASE A,B"/>
    <property type="match status" value="1"/>
</dbReference>
<keyword evidence="6" id="KW-1185">Reference proteome</keyword>
<evidence type="ECO:0000256" key="1">
    <source>
        <dbReference type="ARBA" id="ARBA00001947"/>
    </source>
</evidence>
<dbReference type="GO" id="GO:0006508">
    <property type="term" value="P:proteolysis"/>
    <property type="evidence" value="ECO:0007669"/>
    <property type="project" value="InterPro"/>
</dbReference>
<sequence length="69" mass="7847">SYDEMVAYLADKAQADSQHITVVDIGQTYENRRIQGISIKFNPAATRNIWIDCGIHARGRRQEKTALLK</sequence>
<name>A0A821ZPW1_9BILA</name>
<protein>
    <recommendedName>
        <fullName evidence="4">Peptidase M14 domain-containing protein</fullName>
    </recommendedName>
</protein>
<dbReference type="GO" id="GO:0004181">
    <property type="term" value="F:metallocarboxypeptidase activity"/>
    <property type="evidence" value="ECO:0007669"/>
    <property type="project" value="InterPro"/>
</dbReference>
<evidence type="ECO:0000256" key="3">
    <source>
        <dbReference type="PROSITE-ProRule" id="PRU01379"/>
    </source>
</evidence>
<dbReference type="PROSITE" id="PS52035">
    <property type="entry name" value="PEPTIDASE_M14"/>
    <property type="match status" value="1"/>
</dbReference>
<dbReference type="SUPFAM" id="SSF53187">
    <property type="entry name" value="Zn-dependent exopeptidases"/>
    <property type="match status" value="1"/>
</dbReference>
<comment type="similarity">
    <text evidence="2 3">Belongs to the peptidase M14 family.</text>
</comment>
<comment type="caution">
    <text evidence="5">The sequence shown here is derived from an EMBL/GenBank/DDBJ whole genome shotgun (WGS) entry which is preliminary data.</text>
</comment>
<dbReference type="PANTHER" id="PTHR11705:SF91">
    <property type="entry name" value="FI01817P-RELATED"/>
    <property type="match status" value="1"/>
</dbReference>
<evidence type="ECO:0000313" key="5">
    <source>
        <dbReference type="EMBL" id="CAF4987200.1"/>
    </source>
</evidence>
<dbReference type="InterPro" id="IPR000834">
    <property type="entry name" value="Peptidase_M14"/>
</dbReference>
<accession>A0A821ZPW1</accession>
<reference evidence="5" key="1">
    <citation type="submission" date="2021-02" db="EMBL/GenBank/DDBJ databases">
        <authorList>
            <person name="Nowell W R."/>
        </authorList>
    </citation>
    <scope>NUCLEOTIDE SEQUENCE</scope>
</reference>
<proteinExistence type="inferred from homology"/>
<organism evidence="5 6">
    <name type="scientific">Rotaria socialis</name>
    <dbReference type="NCBI Taxonomy" id="392032"/>
    <lineage>
        <taxon>Eukaryota</taxon>
        <taxon>Metazoa</taxon>
        <taxon>Spiralia</taxon>
        <taxon>Gnathifera</taxon>
        <taxon>Rotifera</taxon>
        <taxon>Eurotatoria</taxon>
        <taxon>Bdelloidea</taxon>
        <taxon>Philodinida</taxon>
        <taxon>Philodinidae</taxon>
        <taxon>Rotaria</taxon>
    </lineage>
</organism>
<dbReference type="GO" id="GO:0008270">
    <property type="term" value="F:zinc ion binding"/>
    <property type="evidence" value="ECO:0007669"/>
    <property type="project" value="InterPro"/>
</dbReference>
<comment type="caution">
    <text evidence="3">Lacks conserved residue(s) required for the propagation of feature annotation.</text>
</comment>
<dbReference type="Gene3D" id="3.40.630.10">
    <property type="entry name" value="Zn peptidases"/>
    <property type="match status" value="1"/>
</dbReference>
<dbReference type="GO" id="GO:0005615">
    <property type="term" value="C:extracellular space"/>
    <property type="evidence" value="ECO:0007669"/>
    <property type="project" value="TreeGrafter"/>
</dbReference>
<dbReference type="Proteomes" id="UP000663873">
    <property type="component" value="Unassembled WGS sequence"/>
</dbReference>
<gene>
    <name evidence="5" type="ORF">UJA718_LOCUS49617</name>
</gene>
<feature type="domain" description="Peptidase M14" evidence="4">
    <location>
        <begin position="1"/>
        <end position="69"/>
    </location>
</feature>
<feature type="non-terminal residue" evidence="5">
    <location>
        <position position="1"/>
    </location>
</feature>
<comment type="cofactor">
    <cofactor evidence="1">
        <name>Zn(2+)</name>
        <dbReference type="ChEBI" id="CHEBI:29105"/>
    </cofactor>
</comment>
<evidence type="ECO:0000256" key="2">
    <source>
        <dbReference type="ARBA" id="ARBA00005988"/>
    </source>
</evidence>
<dbReference type="AlphaFoldDB" id="A0A821ZPW1"/>
<evidence type="ECO:0000259" key="4">
    <source>
        <dbReference type="PROSITE" id="PS52035"/>
    </source>
</evidence>
<dbReference type="Pfam" id="PF00246">
    <property type="entry name" value="Peptidase_M14"/>
    <property type="match status" value="1"/>
</dbReference>